<evidence type="ECO:0000313" key="1">
    <source>
        <dbReference type="EMBL" id="MCJ8737734.1"/>
    </source>
</evidence>
<dbReference type="EMBL" id="CM040985">
    <property type="protein sequence ID" value="MCJ8737734.1"/>
    <property type="molecule type" value="Genomic_DNA"/>
</dbReference>
<keyword evidence="2" id="KW-1185">Reference proteome</keyword>
<organism evidence="1 2">
    <name type="scientific">Pangasius djambal</name>
    <dbReference type="NCBI Taxonomy" id="1691987"/>
    <lineage>
        <taxon>Eukaryota</taxon>
        <taxon>Metazoa</taxon>
        <taxon>Chordata</taxon>
        <taxon>Craniata</taxon>
        <taxon>Vertebrata</taxon>
        <taxon>Euteleostomi</taxon>
        <taxon>Actinopterygii</taxon>
        <taxon>Neopterygii</taxon>
        <taxon>Teleostei</taxon>
        <taxon>Ostariophysi</taxon>
        <taxon>Siluriformes</taxon>
        <taxon>Pangasiidae</taxon>
        <taxon>Pangasius</taxon>
    </lineage>
</organism>
<gene>
    <name evidence="1" type="ORF">PDJAM_G00027480</name>
</gene>
<comment type="caution">
    <text evidence="1">The sequence shown here is derived from an EMBL/GenBank/DDBJ whole genome shotgun (WGS) entry which is preliminary data.</text>
</comment>
<name>A0ACC5YPV2_9TELE</name>
<protein>
    <submittedName>
        <fullName evidence="1">Uncharacterized protein</fullName>
    </submittedName>
</protein>
<evidence type="ECO:0000313" key="2">
    <source>
        <dbReference type="Proteomes" id="UP000830395"/>
    </source>
</evidence>
<proteinExistence type="predicted"/>
<reference evidence="1" key="1">
    <citation type="submission" date="2020-02" db="EMBL/GenBank/DDBJ databases">
        <title>Genome sequencing of the panga catfish, Pangasius djambal.</title>
        <authorList>
            <person name="Wen M."/>
            <person name="Zahm M."/>
            <person name="Roques C."/>
            <person name="Cabau C."/>
            <person name="Klopp C."/>
            <person name="Donnadieu C."/>
            <person name="Jouanno E."/>
            <person name="Avarre J.-C."/>
            <person name="Campet M."/>
            <person name="Ha T."/>
            <person name="Dugue R."/>
            <person name="Lampietro C."/>
            <person name="Louis A."/>
            <person name="Herpin A."/>
            <person name="Echchiki A."/>
            <person name="Berthelot C."/>
            <person name="Parey E."/>
            <person name="Roest-Crollius H."/>
            <person name="Braasch I."/>
            <person name="Postlethwait J.H."/>
            <person name="Bobe J."/>
            <person name="Montfort J."/>
            <person name="Bouchez O."/>
            <person name="Begum T."/>
            <person name="Schartl M."/>
            <person name="Gustiano R."/>
            <person name="Guiguen Y."/>
        </authorList>
    </citation>
    <scope>NUCLEOTIDE SEQUENCE</scope>
    <source>
        <strain evidence="1">Pdj_M5554</strain>
    </source>
</reference>
<accession>A0ACC5YPV2</accession>
<sequence>MRLLWAFGVILFSFQQAFAGTEPVIVVNSKEVRPQNQTSATLSCNFTNPVSPVTGHHWEKNGKTIENTKKDGADHYTEYIISKIETNSGKYSCVFHSDPQAKEFIEVKSLPHIVAHKHSENANENDKAMLVCECHSYPLATDWSWRKVTDLGDEDAYIVNGTERYSIKSTPNNSTLIIMDLNNEDAGNYECTGKNELGQAEDIIHLRVRSRLAALWPFLGIVAEVIVLVAIIFIYEKRRKPDEINDDDDSGSAPLKSNSATNHKDKNVRQRNSN</sequence>
<dbReference type="Proteomes" id="UP000830395">
    <property type="component" value="Chromosome 11"/>
</dbReference>